<dbReference type="GO" id="GO:0006886">
    <property type="term" value="P:intracellular protein transport"/>
    <property type="evidence" value="ECO:0007669"/>
    <property type="project" value="InterPro"/>
</dbReference>
<dbReference type="STRING" id="70448.A0A090M269"/>
<organism evidence="2 4">
    <name type="scientific">Ostreococcus tauri</name>
    <name type="common">Marine green alga</name>
    <dbReference type="NCBI Taxonomy" id="70448"/>
    <lineage>
        <taxon>Eukaryota</taxon>
        <taxon>Viridiplantae</taxon>
        <taxon>Chlorophyta</taxon>
        <taxon>Mamiellophyceae</taxon>
        <taxon>Mamiellales</taxon>
        <taxon>Bathycoccaceae</taxon>
        <taxon>Ostreococcus</taxon>
    </lineage>
</organism>
<reference evidence="3" key="3">
    <citation type="submission" date="2017-04" db="EMBL/GenBank/DDBJ databases">
        <title>Population genomics of picophytoplankton unveils novel chromosome hypervariability.</title>
        <authorList>
            <consortium name="DOE Joint Genome Institute"/>
            <person name="Blanc-Mathieu R."/>
            <person name="Krasovec M."/>
            <person name="Hebrard M."/>
            <person name="Yau S."/>
            <person name="Desgranges E."/>
            <person name="Martin J."/>
            <person name="Schackwitz W."/>
            <person name="Kuo A."/>
            <person name="Salin G."/>
            <person name="Donnadieu C."/>
            <person name="Desdevises Y."/>
            <person name="Sanchez-Ferandin S."/>
            <person name="Moreau H."/>
            <person name="Rivals E."/>
            <person name="Grigoriev I.V."/>
            <person name="Grimsley N."/>
            <person name="Eyre-Walker A."/>
            <person name="Piganeau G."/>
        </authorList>
    </citation>
    <scope>NUCLEOTIDE SEQUENCE [LARGE SCALE GENOMIC DNA]</scope>
    <source>
        <strain evidence="3">RCC 1115</strain>
    </source>
</reference>
<evidence type="ECO:0000313" key="4">
    <source>
        <dbReference type="Proteomes" id="UP000009170"/>
    </source>
</evidence>
<dbReference type="InParanoid" id="A0A090M269"/>
<evidence type="ECO:0000256" key="1">
    <source>
        <dbReference type="ARBA" id="ARBA00009100"/>
    </source>
</evidence>
<dbReference type="EMBL" id="KZ155838">
    <property type="protein sequence ID" value="OUS42739.1"/>
    <property type="molecule type" value="Genomic_DNA"/>
</dbReference>
<dbReference type="Proteomes" id="UP000195557">
    <property type="component" value="Unassembled WGS sequence"/>
</dbReference>
<accession>A0A090M269</accession>
<reference evidence="2 4" key="1">
    <citation type="journal article" date="2006" name="Proc. Natl. Acad. Sci. U.S.A.">
        <title>Genome analysis of the smallest free-living eukaryote Ostreococcus tauri unveils many unique features.</title>
        <authorList>
            <person name="Derelle E."/>
            <person name="Ferraz C."/>
            <person name="Rombauts S."/>
            <person name="Rouze P."/>
            <person name="Worden A.Z."/>
            <person name="Robbens S."/>
            <person name="Partensky F."/>
            <person name="Degroeve S."/>
            <person name="Echeynie S."/>
            <person name="Cooke R."/>
            <person name="Saeys Y."/>
            <person name="Wuyts J."/>
            <person name="Jabbari K."/>
            <person name="Bowler C."/>
            <person name="Panaud O."/>
            <person name="Piegu B."/>
            <person name="Ball S.G."/>
            <person name="Ral J.-P."/>
            <person name="Bouget F.-Y."/>
            <person name="Piganeau G."/>
            <person name="De Baets B."/>
            <person name="Picard A."/>
            <person name="Delseny M."/>
            <person name="Demaille J."/>
            <person name="Van de Peer Y."/>
            <person name="Moreau H."/>
        </authorList>
    </citation>
    <scope>NUCLEOTIDE SEQUENCE [LARGE SCALE GENOMIC DNA]</scope>
    <source>
        <strain evidence="2 4">OTTH0595</strain>
    </source>
</reference>
<dbReference type="InterPro" id="IPR028934">
    <property type="entry name" value="Vps26-related"/>
</dbReference>
<accession>A0A454XVG4</accession>
<dbReference type="OrthoDB" id="10263384at2759"/>
<protein>
    <submittedName>
        <fullName evidence="2 3">Vacuolar protein sorting-associated protein 26</fullName>
    </submittedName>
</protein>
<sequence length="326" mass="35182">MSRVDVFLDAVDSKYRAGDVVRGEVVATIEREDAPFNHQGVVVTACGSVAMRVGEGRVTMLEALFTSVDPVSVLDVQSVLAPPGRLATGVHKFPFSFPLRAFPASMPVYETFHGQNTQVVYAIDAEVARPILRGGSLTTGMCEFLVESTPDEEDAENVRASGRVEFEITEEQQDLGPAPGALATEGFLVRGYFDKTSWFLEEAITGALTVVRSAAPLKAIEIELCRIEGCTTSEGQALSETSPVQFTQVADGDCARGTEIPIHFVIPRLFTCPSVQAATFSISFMLRVLCVFEPINPGNKEPVAVRAIPIQLYRGGPSVKPKALEL</sequence>
<dbReference type="PANTHER" id="PTHR12233">
    <property type="entry name" value="VACUOLAR PROTEIN SORTING 26 RELATED"/>
    <property type="match status" value="1"/>
</dbReference>
<reference evidence="2" key="2">
    <citation type="journal article" date="2014" name="BMC Genomics">
        <title>An improved genome of the model marine alga Ostreococcus tauri unfolds by assessing Illumina de novo assemblies.</title>
        <authorList>
            <person name="Blanc-Mathieu R."/>
            <person name="Verhelst B."/>
            <person name="Derelle E."/>
            <person name="Rombauts S."/>
            <person name="Bouget F.Y."/>
            <person name="Carre I."/>
            <person name="Chateau A."/>
            <person name="Eyre-Walker A."/>
            <person name="Grimsley N."/>
            <person name="Moreau H."/>
            <person name="Piegu B."/>
            <person name="Rivals E."/>
            <person name="Schackwitz W."/>
            <person name="Van de Peer Y."/>
            <person name="Piganeau G."/>
        </authorList>
    </citation>
    <scope>NUCLEOTIDE SEQUENCE</scope>
    <source>
        <strain evidence="2">RCC4221</strain>
    </source>
</reference>
<dbReference type="InterPro" id="IPR014752">
    <property type="entry name" value="Arrestin-like_C"/>
</dbReference>
<dbReference type="AlphaFoldDB" id="A0A090M269"/>
<evidence type="ECO:0000313" key="3">
    <source>
        <dbReference type="EMBL" id="OUS42739.1"/>
    </source>
</evidence>
<dbReference type="Pfam" id="PF03643">
    <property type="entry name" value="Vps26"/>
    <property type="match status" value="1"/>
</dbReference>
<dbReference type="EMBL" id="CAID01000001">
    <property type="protein sequence ID" value="CEF96632.1"/>
    <property type="molecule type" value="Genomic_DNA"/>
</dbReference>
<comment type="similarity">
    <text evidence="1">Belongs to the VPS26 family.</text>
</comment>
<dbReference type="Proteomes" id="UP000009170">
    <property type="component" value="Unassembled WGS sequence"/>
</dbReference>
<keyword evidence="4" id="KW-1185">Reference proteome</keyword>
<name>A0A090M269_OSTTA</name>
<dbReference type="FunCoup" id="A0A090M269">
    <property type="interactions" value="1352"/>
</dbReference>
<proteinExistence type="inferred from homology"/>
<accession>A0A1Y5HZN4</accession>
<evidence type="ECO:0000313" key="2">
    <source>
        <dbReference type="EMBL" id="CEF96632.1"/>
    </source>
</evidence>
<gene>
    <name evidence="3" type="ORF">BE221DRAFT_187464</name>
    <name evidence="2" type="ORF">OT_ostta01g02370</name>
</gene>
<dbReference type="Gene3D" id="2.60.40.640">
    <property type="match status" value="2"/>
</dbReference>